<gene>
    <name evidence="6" type="ORF">A7S51_00825</name>
</gene>
<evidence type="ECO:0000256" key="4">
    <source>
        <dbReference type="ARBA" id="ARBA00023139"/>
    </source>
</evidence>
<keyword evidence="2" id="KW-0732">Signal</keyword>
<keyword evidence="4" id="KW-0564">Palmitate</keyword>
<evidence type="ECO:0000256" key="3">
    <source>
        <dbReference type="ARBA" id="ARBA00023136"/>
    </source>
</evidence>
<proteinExistence type="predicted"/>
<comment type="caution">
    <text evidence="6">The sequence shown here is derived from an EMBL/GenBank/DDBJ whole genome shotgun (WGS) entry which is preliminary data.</text>
</comment>
<dbReference type="AlphaFoldDB" id="A0A3F3J325"/>
<dbReference type="Pfam" id="PF06788">
    <property type="entry name" value="UPF0257"/>
    <property type="match status" value="1"/>
</dbReference>
<keyword evidence="5" id="KW-0449">Lipoprotein</keyword>
<evidence type="ECO:0000256" key="5">
    <source>
        <dbReference type="ARBA" id="ARBA00023288"/>
    </source>
</evidence>
<protein>
    <submittedName>
        <fullName evidence="6">Uncharacterized protein</fullName>
    </submittedName>
</protein>
<evidence type="ECO:0000256" key="1">
    <source>
        <dbReference type="ARBA" id="ARBA00022475"/>
    </source>
</evidence>
<evidence type="ECO:0000256" key="2">
    <source>
        <dbReference type="ARBA" id="ARBA00022729"/>
    </source>
</evidence>
<dbReference type="Proteomes" id="UP000866740">
    <property type="component" value="Unassembled WGS sequence"/>
</dbReference>
<reference evidence="6" key="1">
    <citation type="submission" date="2016-09" db="EMBL/GenBank/DDBJ databases">
        <title>Whole genome sequencing of Salmonella enterica.</title>
        <authorList>
            <person name="Bell R."/>
        </authorList>
    </citation>
    <scope>NUCLEOTIDE SEQUENCE [LARGE SCALE GENOMIC DNA]</scope>
    <source>
        <strain evidence="6">CFSAN044929</strain>
    </source>
</reference>
<organism evidence="6">
    <name type="scientific">Salmonella enterica</name>
    <name type="common">Salmonella choleraesuis</name>
    <dbReference type="NCBI Taxonomy" id="28901"/>
    <lineage>
        <taxon>Bacteria</taxon>
        <taxon>Pseudomonadati</taxon>
        <taxon>Pseudomonadota</taxon>
        <taxon>Gammaproteobacteria</taxon>
        <taxon>Enterobacterales</taxon>
        <taxon>Enterobacteriaceae</taxon>
        <taxon>Salmonella</taxon>
    </lineage>
</organism>
<accession>A0A3F3J325</accession>
<dbReference type="GO" id="GO:0005886">
    <property type="term" value="C:plasma membrane"/>
    <property type="evidence" value="ECO:0007669"/>
    <property type="project" value="InterPro"/>
</dbReference>
<dbReference type="EMBL" id="MLTE01000001">
    <property type="protein sequence ID" value="OHJ56603.1"/>
    <property type="molecule type" value="Genomic_DNA"/>
</dbReference>
<sequence>MTAKPSAASRKKLDYTAVSWVDDRQAGNVRQSSEYDANANPADCRLVIVDESVKPTVSHHHTIKNRIDYY</sequence>
<evidence type="ECO:0000313" key="6">
    <source>
        <dbReference type="EMBL" id="OHJ56603.1"/>
    </source>
</evidence>
<name>A0A3F3J325_SALER</name>
<keyword evidence="3" id="KW-0472">Membrane</keyword>
<dbReference type="InterPro" id="IPR010646">
    <property type="entry name" value="UPF0257"/>
</dbReference>
<keyword evidence="1" id="KW-1003">Cell membrane</keyword>